<keyword evidence="8 9" id="KW-0119">Carbohydrate metabolism</keyword>
<dbReference type="EMBL" id="CABVPW010000059">
    <property type="protein sequence ID" value="VWC47512.1"/>
    <property type="molecule type" value="Genomic_DNA"/>
</dbReference>
<dbReference type="InterPro" id="IPR011004">
    <property type="entry name" value="Trimer_LpxA-like_sf"/>
</dbReference>
<organism evidence="12 13">
    <name type="scientific">Burkholderia lata (strain ATCC 17760 / DSM 23089 / LMG 22485 / NCIMB 9086 / R18194 / 383)</name>
    <dbReference type="NCBI Taxonomy" id="482957"/>
    <lineage>
        <taxon>Bacteria</taxon>
        <taxon>Pseudomonadati</taxon>
        <taxon>Pseudomonadota</taxon>
        <taxon>Betaproteobacteria</taxon>
        <taxon>Burkholderiales</taxon>
        <taxon>Burkholderiaceae</taxon>
        <taxon>Burkholderia</taxon>
        <taxon>Burkholderia cepacia complex</taxon>
    </lineage>
</organism>
<dbReference type="InterPro" id="IPR029044">
    <property type="entry name" value="Nucleotide-diphossugar_trans"/>
</dbReference>
<dbReference type="PANTHER" id="PTHR43523:SF2">
    <property type="entry name" value="GLUCOSE-1-PHOSPHATE ADENYLYLTRANSFERASE"/>
    <property type="match status" value="1"/>
</dbReference>
<dbReference type="Pfam" id="PF00483">
    <property type="entry name" value="NTP_transferase"/>
    <property type="match status" value="1"/>
</dbReference>
<evidence type="ECO:0000259" key="10">
    <source>
        <dbReference type="Pfam" id="PF00483"/>
    </source>
</evidence>
<keyword evidence="7 9" id="KW-0320">Glycogen biosynthesis</keyword>
<dbReference type="InterPro" id="IPR023049">
    <property type="entry name" value="GlgC_bac"/>
</dbReference>
<proteinExistence type="inferred from homology"/>
<dbReference type="InterPro" id="IPR056818">
    <property type="entry name" value="GlmU/GlgC-like_hexapep"/>
</dbReference>
<reference evidence="12 13" key="1">
    <citation type="submission" date="2019-09" db="EMBL/GenBank/DDBJ databases">
        <authorList>
            <person name="Depoorter E."/>
        </authorList>
    </citation>
    <scope>NUCLEOTIDE SEQUENCE [LARGE SCALE GENOMIC DNA]</scope>
    <source>
        <strain evidence="12">LMG 23254</strain>
    </source>
</reference>
<evidence type="ECO:0000256" key="8">
    <source>
        <dbReference type="ARBA" id="ARBA00023277"/>
    </source>
</evidence>
<dbReference type="CDD" id="cd02508">
    <property type="entry name" value="ADP_Glucose_PP"/>
    <property type="match status" value="1"/>
</dbReference>
<dbReference type="PROSITE" id="PS00810">
    <property type="entry name" value="ADP_GLC_PYROPHOSPH_3"/>
    <property type="match status" value="1"/>
</dbReference>
<comment type="caution">
    <text evidence="9">Lacks conserved residue(s) required for the propagation of feature annotation.</text>
</comment>
<dbReference type="SUPFAM" id="SSF51161">
    <property type="entry name" value="Trimeric LpxA-like enzymes"/>
    <property type="match status" value="1"/>
</dbReference>
<comment type="subunit">
    <text evidence="9">Homotetramer.</text>
</comment>
<dbReference type="NCBIfam" id="NF001947">
    <property type="entry name" value="PRK00725.1"/>
    <property type="match status" value="1"/>
</dbReference>
<evidence type="ECO:0000256" key="9">
    <source>
        <dbReference type="HAMAP-Rule" id="MF_00624"/>
    </source>
</evidence>
<comment type="function">
    <text evidence="9">Involved in the biosynthesis of ADP-glucose, a building block required for the elongation reactions to produce glycogen. Catalyzes the reaction between ATP and alpha-D-glucose 1-phosphate (G1P) to produce pyrophosphate and ADP-Glc.</text>
</comment>
<dbReference type="SUPFAM" id="SSF53448">
    <property type="entry name" value="Nucleotide-diphospho-sugar transferases"/>
    <property type="match status" value="1"/>
</dbReference>
<dbReference type="Gene3D" id="3.90.550.10">
    <property type="entry name" value="Spore Coat Polysaccharide Biosynthesis Protein SpsA, Chain A"/>
    <property type="match status" value="1"/>
</dbReference>
<dbReference type="GO" id="GO:0005524">
    <property type="term" value="F:ATP binding"/>
    <property type="evidence" value="ECO:0007669"/>
    <property type="project" value="UniProtKB-KW"/>
</dbReference>
<feature type="domain" description="Nucleotidyl transferase" evidence="10">
    <location>
        <begin position="31"/>
        <end position="300"/>
    </location>
</feature>
<dbReference type="EC" id="2.7.7.27" evidence="9"/>
<dbReference type="GO" id="GO:0005978">
    <property type="term" value="P:glycogen biosynthetic process"/>
    <property type="evidence" value="ECO:0007669"/>
    <property type="project" value="UniProtKB-UniRule"/>
</dbReference>
<evidence type="ECO:0000256" key="5">
    <source>
        <dbReference type="ARBA" id="ARBA00022741"/>
    </source>
</evidence>
<evidence type="ECO:0000313" key="12">
    <source>
        <dbReference type="EMBL" id="VWC47512.1"/>
    </source>
</evidence>
<dbReference type="AlphaFoldDB" id="A0A6P2SQX0"/>
<comment type="pathway">
    <text evidence="9">Glycan biosynthesis; glycogen biosynthesis.</text>
</comment>
<sequence>MLAEFEPITCIPGAPPTERMHAAAPVGRAFAIVLAGGRGTRLGQLTERRAKPAMFFGGRFRIIDFTLSNCVNSGVGRIGVVTQYNAHSLHRHIRGSIGLRAAERGMTVDMMPPLEHLRDEPPYRGTADAVHRNLPRVQTSRPDYVLVLAGDHVYKMDYSVMLRDHVEGGRPCSIGSVRVPRRDASGFGVMAVDAHRNVIAFSEKPAQPIATPDDTASSLVSMGIYIFDADYLYRLLAEDTLNPASSHDFGHDVIPRIVADGLARAHPFAMSCVGGVPGAEHYWRDVGTIDAFWAANVELAEGRPGFAVDSTHWPIWTHQQPLPPAQILDRRHGDIEHTIVSDGSIVSASTVRCSLLFPGVRIGASCRLDQAVLLPDTRIGRGCRLTKVVVDRGCTVPDGLVIGEDPKDDACRFARTANGVVLVTREMLRHLGT</sequence>
<evidence type="ECO:0000256" key="1">
    <source>
        <dbReference type="ARBA" id="ARBA00010443"/>
    </source>
</evidence>
<protein>
    <recommendedName>
        <fullName evidence="9">Glucose-1-phosphate adenylyltransferase</fullName>
        <ecNumber evidence="9">2.7.7.27</ecNumber>
    </recommendedName>
    <alternativeName>
        <fullName evidence="9">ADP-glucose pyrophosphorylase</fullName>
        <shortName evidence="9">ADPGlc PPase</shortName>
    </alternativeName>
    <alternativeName>
        <fullName evidence="9">ADP-glucose synthase</fullName>
    </alternativeName>
</protein>
<evidence type="ECO:0000313" key="13">
    <source>
        <dbReference type="Proteomes" id="UP000494218"/>
    </source>
</evidence>
<gene>
    <name evidence="9" type="primary">glgC</name>
    <name evidence="12" type="ORF">BLA23254_07484</name>
</gene>
<dbReference type="InterPro" id="IPR011831">
    <property type="entry name" value="ADP-Glc_PPase"/>
</dbReference>
<dbReference type="Pfam" id="PF24894">
    <property type="entry name" value="Hexapep_GlmU"/>
    <property type="match status" value="1"/>
</dbReference>
<comment type="catalytic activity">
    <reaction evidence="9">
        <text>alpha-D-glucose 1-phosphate + ATP + H(+) = ADP-alpha-D-glucose + diphosphate</text>
        <dbReference type="Rhea" id="RHEA:12120"/>
        <dbReference type="ChEBI" id="CHEBI:15378"/>
        <dbReference type="ChEBI" id="CHEBI:30616"/>
        <dbReference type="ChEBI" id="CHEBI:33019"/>
        <dbReference type="ChEBI" id="CHEBI:57498"/>
        <dbReference type="ChEBI" id="CHEBI:58601"/>
        <dbReference type="EC" id="2.7.7.27"/>
    </reaction>
</comment>
<feature type="domain" description="Glucose-1-phosphate adenylyltransferase/Bifunctional protein GlmU-like C-terminal hexapeptide" evidence="11">
    <location>
        <begin position="323"/>
        <end position="423"/>
    </location>
</feature>
<evidence type="ECO:0000256" key="2">
    <source>
        <dbReference type="ARBA" id="ARBA00022600"/>
    </source>
</evidence>
<dbReference type="NCBIfam" id="TIGR02091">
    <property type="entry name" value="glgC"/>
    <property type="match status" value="1"/>
</dbReference>
<evidence type="ECO:0000256" key="4">
    <source>
        <dbReference type="ARBA" id="ARBA00022695"/>
    </source>
</evidence>
<feature type="binding site" evidence="9">
    <location>
        <begin position="203"/>
        <end position="204"/>
    </location>
    <ligand>
        <name>alpha-D-glucose 1-phosphate</name>
        <dbReference type="ChEBI" id="CHEBI:58601"/>
    </ligand>
</feature>
<dbReference type="Gene3D" id="2.160.10.10">
    <property type="entry name" value="Hexapeptide repeat proteins"/>
    <property type="match status" value="1"/>
</dbReference>
<comment type="similarity">
    <text evidence="1 9">Belongs to the bacterial/plant glucose-1-phosphate adenylyltransferase family.</text>
</comment>
<accession>A0A6P2SQX0</accession>
<keyword evidence="3 9" id="KW-0808">Transferase</keyword>
<keyword evidence="4 9" id="KW-0548">Nucleotidyltransferase</keyword>
<feature type="binding site" evidence="9">
    <location>
        <position position="221"/>
    </location>
    <ligand>
        <name>alpha-D-glucose 1-phosphate</name>
        <dbReference type="ChEBI" id="CHEBI:58601"/>
    </ligand>
</feature>
<keyword evidence="2 9" id="KW-0321">Glycogen metabolism</keyword>
<feature type="binding site" evidence="9">
    <location>
        <position position="123"/>
    </location>
    <ligand>
        <name>alpha-D-glucose 1-phosphate</name>
        <dbReference type="ChEBI" id="CHEBI:58601"/>
    </ligand>
</feature>
<dbReference type="PANTHER" id="PTHR43523">
    <property type="entry name" value="GLUCOSE-1-PHOSPHATE ADENYLYLTRANSFERASE-RELATED"/>
    <property type="match status" value="1"/>
</dbReference>
<dbReference type="InterPro" id="IPR005836">
    <property type="entry name" value="ADP_Glu_pyroP_CS"/>
</dbReference>
<keyword evidence="5 9" id="KW-0547">Nucleotide-binding</keyword>
<dbReference type="GO" id="GO:0008878">
    <property type="term" value="F:glucose-1-phosphate adenylyltransferase activity"/>
    <property type="evidence" value="ECO:0007669"/>
    <property type="project" value="UniProtKB-UniRule"/>
</dbReference>
<evidence type="ECO:0000256" key="7">
    <source>
        <dbReference type="ARBA" id="ARBA00023056"/>
    </source>
</evidence>
<dbReference type="RefSeq" id="WP_368040806.1">
    <property type="nucleotide sequence ID" value="NZ_CABVPW010000059.1"/>
</dbReference>
<feature type="binding site" evidence="9">
    <location>
        <position position="188"/>
    </location>
    <ligand>
        <name>alpha-D-glucose 1-phosphate</name>
        <dbReference type="ChEBI" id="CHEBI:58601"/>
    </ligand>
</feature>
<dbReference type="UniPathway" id="UPA00164"/>
<feature type="site" description="Could play a key role in the communication between the regulatory and the substrate sites" evidence="9">
    <location>
        <position position="83"/>
    </location>
</feature>
<dbReference type="HAMAP" id="MF_00624">
    <property type="entry name" value="GlgC"/>
    <property type="match status" value="1"/>
</dbReference>
<dbReference type="CDD" id="cd04651">
    <property type="entry name" value="LbH_G1P_AT_C"/>
    <property type="match status" value="1"/>
</dbReference>
<name>A0A6P2SQX0_BURL3</name>
<dbReference type="Proteomes" id="UP000494218">
    <property type="component" value="Unassembled WGS sequence"/>
</dbReference>
<dbReference type="InterPro" id="IPR005835">
    <property type="entry name" value="NTP_transferase_dom"/>
</dbReference>
<evidence type="ECO:0000259" key="11">
    <source>
        <dbReference type="Pfam" id="PF24894"/>
    </source>
</evidence>
<evidence type="ECO:0000256" key="3">
    <source>
        <dbReference type="ARBA" id="ARBA00022679"/>
    </source>
</evidence>
<keyword evidence="6 9" id="KW-0067">ATP-binding</keyword>
<evidence type="ECO:0000256" key="6">
    <source>
        <dbReference type="ARBA" id="ARBA00022840"/>
    </source>
</evidence>